<keyword evidence="3" id="KW-1185">Reference proteome</keyword>
<evidence type="ECO:0000313" key="2">
    <source>
        <dbReference type="EMBL" id="GLJ61942.1"/>
    </source>
</evidence>
<dbReference type="InterPro" id="IPR032330">
    <property type="entry name" value="EF-G-binding_C"/>
</dbReference>
<sequence length="163" mass="18148">MNTLTERDIRASFVNASRKEVSDLTLPVDFAERDFDRLDYLGWADPKLPRRAYVVAELDGRPVGVLLRQAEQRTGARALCSWCEDVTLPNDVQFFAARKTGPAGRKGDTIGTLVCANFGCPAAVRKLPPLAYQGFDREAARDERIRRLGEHVRAFIRALGVDG</sequence>
<gene>
    <name evidence="2" type="ORF">GCM10017576_20720</name>
</gene>
<feature type="domain" description="Elongation factor G-binding protein C-terminal treble-clef zinc-finger" evidence="1">
    <location>
        <begin position="8"/>
        <end position="158"/>
    </location>
</feature>
<dbReference type="Pfam" id="PF16571">
    <property type="entry name" value="FBP_C"/>
    <property type="match status" value="1"/>
</dbReference>
<reference evidence="2" key="1">
    <citation type="journal article" date="2014" name="Int. J. Syst. Evol. Microbiol.">
        <title>Complete genome sequence of Corynebacterium casei LMG S-19264T (=DSM 44701T), isolated from a smear-ripened cheese.</title>
        <authorList>
            <consortium name="US DOE Joint Genome Institute (JGI-PGF)"/>
            <person name="Walter F."/>
            <person name="Albersmeier A."/>
            <person name="Kalinowski J."/>
            <person name="Ruckert C."/>
        </authorList>
    </citation>
    <scope>NUCLEOTIDE SEQUENCE</scope>
    <source>
        <strain evidence="2">VKM Ac-1020</strain>
    </source>
</reference>
<comment type="caution">
    <text evidence="2">The sequence shown here is derived from an EMBL/GenBank/DDBJ whole genome shotgun (WGS) entry which is preliminary data.</text>
</comment>
<protein>
    <recommendedName>
        <fullName evidence="1">Elongation factor G-binding protein C-terminal treble-clef zinc-finger domain-containing protein</fullName>
    </recommendedName>
</protein>
<dbReference type="RefSeq" id="WP_271173651.1">
    <property type="nucleotide sequence ID" value="NZ_BSEJ01000009.1"/>
</dbReference>
<accession>A0A9W6H441</accession>
<proteinExistence type="predicted"/>
<dbReference type="Proteomes" id="UP001142462">
    <property type="component" value="Unassembled WGS sequence"/>
</dbReference>
<reference evidence="2" key="2">
    <citation type="submission" date="2023-01" db="EMBL/GenBank/DDBJ databases">
        <authorList>
            <person name="Sun Q."/>
            <person name="Evtushenko L."/>
        </authorList>
    </citation>
    <scope>NUCLEOTIDE SEQUENCE</scope>
    <source>
        <strain evidence="2">VKM Ac-1020</strain>
    </source>
</reference>
<evidence type="ECO:0000259" key="1">
    <source>
        <dbReference type="Pfam" id="PF16571"/>
    </source>
</evidence>
<organism evidence="2 3">
    <name type="scientific">Microbacterium barkeri</name>
    <dbReference type="NCBI Taxonomy" id="33917"/>
    <lineage>
        <taxon>Bacteria</taxon>
        <taxon>Bacillati</taxon>
        <taxon>Actinomycetota</taxon>
        <taxon>Actinomycetes</taxon>
        <taxon>Micrococcales</taxon>
        <taxon>Microbacteriaceae</taxon>
        <taxon>Microbacterium</taxon>
    </lineage>
</organism>
<dbReference type="EMBL" id="BSEJ01000009">
    <property type="protein sequence ID" value="GLJ61942.1"/>
    <property type="molecule type" value="Genomic_DNA"/>
</dbReference>
<dbReference type="AlphaFoldDB" id="A0A9W6H441"/>
<name>A0A9W6H441_9MICO</name>
<evidence type="ECO:0000313" key="3">
    <source>
        <dbReference type="Proteomes" id="UP001142462"/>
    </source>
</evidence>